<accession>A0A378ASJ3</accession>
<evidence type="ECO:0000313" key="1">
    <source>
        <dbReference type="EMBL" id="STV16856.1"/>
    </source>
</evidence>
<proteinExistence type="predicted"/>
<name>A0A378ASJ3_KLEPN</name>
<protein>
    <submittedName>
        <fullName evidence="1">Sucrose-6-phosphate hydrolase</fullName>
    </submittedName>
</protein>
<dbReference type="Proteomes" id="UP000254387">
    <property type="component" value="Unassembled WGS sequence"/>
</dbReference>
<dbReference type="AlphaFoldDB" id="A0A378ASJ3"/>
<evidence type="ECO:0000313" key="2">
    <source>
        <dbReference type="Proteomes" id="UP000254387"/>
    </source>
</evidence>
<dbReference type="GO" id="GO:0016787">
    <property type="term" value="F:hydrolase activity"/>
    <property type="evidence" value="ECO:0007669"/>
    <property type="project" value="UniProtKB-KW"/>
</dbReference>
<dbReference type="EMBL" id="UGMN01000004">
    <property type="protein sequence ID" value="STV16856.1"/>
    <property type="molecule type" value="Genomic_DNA"/>
</dbReference>
<keyword evidence="1" id="KW-0378">Hydrolase</keyword>
<organism evidence="1 2">
    <name type="scientific">Klebsiella pneumoniae</name>
    <dbReference type="NCBI Taxonomy" id="573"/>
    <lineage>
        <taxon>Bacteria</taxon>
        <taxon>Pseudomonadati</taxon>
        <taxon>Pseudomonadota</taxon>
        <taxon>Gammaproteobacteria</taxon>
        <taxon>Enterobacterales</taxon>
        <taxon>Enterobacteriaceae</taxon>
        <taxon>Klebsiella/Raoultella group</taxon>
        <taxon>Klebsiella</taxon>
        <taxon>Klebsiella pneumoniae complex</taxon>
    </lineage>
</organism>
<reference evidence="1 2" key="1">
    <citation type="submission" date="2018-06" db="EMBL/GenBank/DDBJ databases">
        <authorList>
            <consortium name="Pathogen Informatics"/>
            <person name="Doyle S."/>
        </authorList>
    </citation>
    <scope>NUCLEOTIDE SEQUENCE [LARGE SCALE GENOMIC DNA]</scope>
    <source>
        <strain evidence="1 2">NCTC5053</strain>
    </source>
</reference>
<sequence>MSQHNLLDSNIHLASFDDHYLYDSLSLRIDTGAAG</sequence>
<gene>
    <name evidence="1" type="ORF">NCTC5053_02664</name>
</gene>